<evidence type="ECO:0000313" key="5">
    <source>
        <dbReference type="EMBL" id="GAQ92601.1"/>
    </source>
</evidence>
<dbReference type="GO" id="GO:0008168">
    <property type="term" value="F:methyltransferase activity"/>
    <property type="evidence" value="ECO:0007669"/>
    <property type="project" value="UniProtKB-KW"/>
</dbReference>
<evidence type="ECO:0000256" key="1">
    <source>
        <dbReference type="ARBA" id="ARBA00022603"/>
    </source>
</evidence>
<dbReference type="GO" id="GO:0032259">
    <property type="term" value="P:methylation"/>
    <property type="evidence" value="ECO:0007669"/>
    <property type="project" value="UniProtKB-KW"/>
</dbReference>
<proteinExistence type="predicted"/>
<dbReference type="Gene3D" id="3.40.50.150">
    <property type="entry name" value="Vaccinia Virus protein VP39"/>
    <property type="match status" value="1"/>
</dbReference>
<dbReference type="InterPro" id="IPR001525">
    <property type="entry name" value="C5_MeTfrase"/>
</dbReference>
<evidence type="ECO:0000256" key="2">
    <source>
        <dbReference type="ARBA" id="ARBA00022679"/>
    </source>
</evidence>
<dbReference type="InterPro" id="IPR041577">
    <property type="entry name" value="RT_RNaseH_2"/>
</dbReference>
<dbReference type="OrthoDB" id="2020354at2759"/>
<protein>
    <submittedName>
        <fullName evidence="5">Protein with DNA (Cytosine-5)-methyltransferase domain</fullName>
    </submittedName>
</protein>
<name>A0A1Y1ITE4_KLENI</name>
<keyword evidence="2 5" id="KW-0808">Transferase</keyword>
<dbReference type="PROSITE" id="PS00094">
    <property type="entry name" value="C5_MTASE_1"/>
    <property type="match status" value="1"/>
</dbReference>
<sequence>MASTEALIRMGIKIKQLHCCESDQTARAVAMARLKTLSGIFPNLSAESAFENCFGLLPQDVKLINQSHIIALGPLDLVVCGFPCQGFSRASGTAKGLRDPRTAVFVDVVRLVHRIIRHQGNCAWLFENVDASSHPDLQVRQEFNEVVKGVLGQGCAFDAVAVGSYAHRYRGIWTNLIPTTLLHEMVAKRFEARSPTQTVQDVLGPGRLALRAQHSRAPGPHAVKVVGEPLCAFATFVTYRGSHAYVAGKEDSPAAAKVAQGRPPPDPDWSVVELGAVLVQRDDQGREFVIAYASRSNNRTERNYSNYQAGR</sequence>
<reference evidence="5 6" key="1">
    <citation type="journal article" date="2014" name="Nat. Commun.">
        <title>Klebsormidium flaccidum genome reveals primary factors for plant terrestrial adaptation.</title>
        <authorList>
            <person name="Hori K."/>
            <person name="Maruyama F."/>
            <person name="Fujisawa T."/>
            <person name="Togashi T."/>
            <person name="Yamamoto N."/>
            <person name="Seo M."/>
            <person name="Sato S."/>
            <person name="Yamada T."/>
            <person name="Mori H."/>
            <person name="Tajima N."/>
            <person name="Moriyama T."/>
            <person name="Ikeuchi M."/>
            <person name="Watanabe M."/>
            <person name="Wada H."/>
            <person name="Kobayashi K."/>
            <person name="Saito M."/>
            <person name="Masuda T."/>
            <person name="Sasaki-Sekimoto Y."/>
            <person name="Mashiguchi K."/>
            <person name="Awai K."/>
            <person name="Shimojima M."/>
            <person name="Masuda S."/>
            <person name="Iwai M."/>
            <person name="Nobusawa T."/>
            <person name="Narise T."/>
            <person name="Kondo S."/>
            <person name="Saito H."/>
            <person name="Sato R."/>
            <person name="Murakawa M."/>
            <person name="Ihara Y."/>
            <person name="Oshima-Yamada Y."/>
            <person name="Ohtaka K."/>
            <person name="Satoh M."/>
            <person name="Sonobe K."/>
            <person name="Ishii M."/>
            <person name="Ohtani R."/>
            <person name="Kanamori-Sato M."/>
            <person name="Honoki R."/>
            <person name="Miyazaki D."/>
            <person name="Mochizuki H."/>
            <person name="Umetsu J."/>
            <person name="Higashi K."/>
            <person name="Shibata D."/>
            <person name="Kamiya Y."/>
            <person name="Sato N."/>
            <person name="Nakamura Y."/>
            <person name="Tabata S."/>
            <person name="Ida S."/>
            <person name="Kurokawa K."/>
            <person name="Ohta H."/>
        </authorList>
    </citation>
    <scope>NUCLEOTIDE SEQUENCE [LARGE SCALE GENOMIC DNA]</scope>
    <source>
        <strain evidence="5 6">NIES-2285</strain>
    </source>
</reference>
<accession>A0A1Y1ITE4</accession>
<dbReference type="EMBL" id="DF238016">
    <property type="protein sequence ID" value="GAQ92601.1"/>
    <property type="molecule type" value="Genomic_DNA"/>
</dbReference>
<evidence type="ECO:0000256" key="3">
    <source>
        <dbReference type="ARBA" id="ARBA00022691"/>
    </source>
</evidence>
<feature type="domain" description="Reverse transcriptase/retrotransposon-derived protein RNase H-like" evidence="4">
    <location>
        <begin position="268"/>
        <end position="308"/>
    </location>
</feature>
<dbReference type="SUPFAM" id="SSF53335">
    <property type="entry name" value="S-adenosyl-L-methionine-dependent methyltransferases"/>
    <property type="match status" value="1"/>
</dbReference>
<dbReference type="InterPro" id="IPR029063">
    <property type="entry name" value="SAM-dependent_MTases_sf"/>
</dbReference>
<evidence type="ECO:0000313" key="6">
    <source>
        <dbReference type="Proteomes" id="UP000054558"/>
    </source>
</evidence>
<dbReference type="AlphaFoldDB" id="A0A1Y1ITE4"/>
<keyword evidence="6" id="KW-1185">Reference proteome</keyword>
<gene>
    <name evidence="5" type="ORF">KFL_010670010</name>
</gene>
<keyword evidence="1 5" id="KW-0489">Methyltransferase</keyword>
<dbReference type="STRING" id="105231.A0A1Y1ITE4"/>
<dbReference type="InterPro" id="IPR018117">
    <property type="entry name" value="C5_DNA_meth_AS"/>
</dbReference>
<dbReference type="Pfam" id="PF00145">
    <property type="entry name" value="DNA_methylase"/>
    <property type="match status" value="1"/>
</dbReference>
<organism evidence="5 6">
    <name type="scientific">Klebsormidium nitens</name>
    <name type="common">Green alga</name>
    <name type="synonym">Ulothrix nitens</name>
    <dbReference type="NCBI Taxonomy" id="105231"/>
    <lineage>
        <taxon>Eukaryota</taxon>
        <taxon>Viridiplantae</taxon>
        <taxon>Streptophyta</taxon>
        <taxon>Klebsormidiophyceae</taxon>
        <taxon>Klebsormidiales</taxon>
        <taxon>Klebsormidiaceae</taxon>
        <taxon>Klebsormidium</taxon>
    </lineage>
</organism>
<dbReference type="Pfam" id="PF17919">
    <property type="entry name" value="RT_RNaseH_2"/>
    <property type="match status" value="1"/>
</dbReference>
<keyword evidence="3" id="KW-0949">S-adenosyl-L-methionine</keyword>
<evidence type="ECO:0000259" key="4">
    <source>
        <dbReference type="Pfam" id="PF17919"/>
    </source>
</evidence>
<dbReference type="Proteomes" id="UP000054558">
    <property type="component" value="Unassembled WGS sequence"/>
</dbReference>